<evidence type="ECO:0000313" key="3">
    <source>
        <dbReference type="Proteomes" id="UP000653231"/>
    </source>
</evidence>
<name>A0ABR8L593_9ACTN</name>
<dbReference type="GO" id="GO:0003964">
    <property type="term" value="F:RNA-directed DNA polymerase activity"/>
    <property type="evidence" value="ECO:0007669"/>
    <property type="project" value="UniProtKB-KW"/>
</dbReference>
<dbReference type="InterPro" id="IPR043502">
    <property type="entry name" value="DNA/RNA_pol_sf"/>
</dbReference>
<dbReference type="SUPFAM" id="SSF56672">
    <property type="entry name" value="DNA/RNA polymerases"/>
    <property type="match status" value="1"/>
</dbReference>
<comment type="caution">
    <text evidence="2">The sequence shown here is derived from an EMBL/GenBank/DDBJ whole genome shotgun (WGS) entry which is preliminary data.</text>
</comment>
<dbReference type="Pfam" id="PF00078">
    <property type="entry name" value="RVT_1"/>
    <property type="match status" value="1"/>
</dbReference>
<accession>A0ABR8L593</accession>
<keyword evidence="2" id="KW-0808">Transferase</keyword>
<dbReference type="Proteomes" id="UP000653231">
    <property type="component" value="Unassembled WGS sequence"/>
</dbReference>
<reference evidence="2 3" key="1">
    <citation type="submission" date="2020-09" db="EMBL/GenBank/DDBJ databases">
        <title>Actinomycete isolated from the Camponotus japonicus Mayr.</title>
        <authorList>
            <person name="Gong X."/>
        </authorList>
    </citation>
    <scope>NUCLEOTIDE SEQUENCE [LARGE SCALE GENOMIC DNA]</scope>
    <source>
        <strain evidence="2 3">2C-HV3</strain>
    </source>
</reference>
<dbReference type="InterPro" id="IPR000477">
    <property type="entry name" value="RT_dom"/>
</dbReference>
<sequence>MRITLEQVADEKLLKMVWRKEVRPALRSMTFSNLNLAPDPLHYAAYEWGLDTLVAALAKDLKLGRYAPEPGEIVRMAKGKGLSRPLCFLATRDALAYRAITWLVRDQLKVDAKSWVGVAHSDKGSPQAADKDESTEAGDSFDWFRFWLARQGHILQMVDDDEVHYFVESDIANFYPSIRLEAVREHLHSQTSLEKEVVRLCVQIIDSVMPRRNYSEVSLMGLPQEQIGASRDIAHSLLFQVDDEFEKEGNDGRYTRYMDDILIGVKSPEEGERCISRLQRGLESLGLYPNAAKTTVNSVDKYLEDAMVATNAEVDRLNNVLDKYSKGTPRIIDAPQEVIEEIKLLSDEHRNMSDHPKRWGRVTRRIYTLHRSAGINLWWEYWRADIDDDPGAAAPILEYVRAWPLSGSTVDDLVGLSSRYADLYANISILAAETIVSAPVPNNEDLWTYIYAACQSEFSRLIGRGSAHSPERERLAAAWLLAAWKFANKSQRQKLLGVIPEATSATSPIRVQALPLLVSAGRSLSEWVSAKPGLAWENAMAAEYLRSLGAGEEKAVGVALSLLDPALRLAPQRFAILPRAIPLIEIVGDSASGKLDAAAPKILQKLRKNPERLRDCRTESIVSPWCP</sequence>
<keyword evidence="3" id="KW-1185">Reference proteome</keyword>
<dbReference type="EMBL" id="JACXRZ010000006">
    <property type="protein sequence ID" value="MBD3143653.1"/>
    <property type="molecule type" value="Genomic_DNA"/>
</dbReference>
<evidence type="ECO:0000313" key="2">
    <source>
        <dbReference type="EMBL" id="MBD3143653.1"/>
    </source>
</evidence>
<feature type="domain" description="Reverse transcriptase" evidence="1">
    <location>
        <begin position="57"/>
        <end position="307"/>
    </location>
</feature>
<dbReference type="PROSITE" id="PS50878">
    <property type="entry name" value="RT_POL"/>
    <property type="match status" value="1"/>
</dbReference>
<proteinExistence type="predicted"/>
<gene>
    <name evidence="2" type="ORF">IEQ31_10750</name>
</gene>
<dbReference type="RefSeq" id="WP_191051309.1">
    <property type="nucleotide sequence ID" value="NZ_JACXRZ010000006.1"/>
</dbReference>
<protein>
    <submittedName>
        <fullName evidence="2">RNA-directed DNA polymerase</fullName>
    </submittedName>
</protein>
<keyword evidence="2" id="KW-0548">Nucleotidyltransferase</keyword>
<keyword evidence="2" id="KW-0695">RNA-directed DNA polymerase</keyword>
<dbReference type="CDD" id="cd01646">
    <property type="entry name" value="RT_Bac_retron_I"/>
    <property type="match status" value="1"/>
</dbReference>
<organism evidence="2 3">
    <name type="scientific">Microbispora bryophytorum subsp. camponoti</name>
    <dbReference type="NCBI Taxonomy" id="1677852"/>
    <lineage>
        <taxon>Bacteria</taxon>
        <taxon>Bacillati</taxon>
        <taxon>Actinomycetota</taxon>
        <taxon>Actinomycetes</taxon>
        <taxon>Streptosporangiales</taxon>
        <taxon>Streptosporangiaceae</taxon>
        <taxon>Microbispora</taxon>
    </lineage>
</organism>
<evidence type="ECO:0000259" key="1">
    <source>
        <dbReference type="PROSITE" id="PS50878"/>
    </source>
</evidence>